<dbReference type="InterPro" id="IPR023606">
    <property type="entry name" value="CoA-Trfase_III_dom_1_sf"/>
</dbReference>
<dbReference type="InterPro" id="IPR003673">
    <property type="entry name" value="CoA-Trfase_fam_III"/>
</dbReference>
<dbReference type="Pfam" id="PF02515">
    <property type="entry name" value="CoA_transf_3"/>
    <property type="match status" value="1"/>
</dbReference>
<accession>A0ABW8EQG2</accession>
<dbReference type="GO" id="GO:0016740">
    <property type="term" value="F:transferase activity"/>
    <property type="evidence" value="ECO:0007669"/>
    <property type="project" value="UniProtKB-KW"/>
</dbReference>
<dbReference type="Proteomes" id="UP001617351">
    <property type="component" value="Unassembled WGS sequence"/>
</dbReference>
<dbReference type="Gene3D" id="3.30.1540.10">
    <property type="entry name" value="formyl-coa transferase, domain 3"/>
    <property type="match status" value="1"/>
</dbReference>
<organism evidence="2 3">
    <name type="scientific">Streptomyces toxytricini</name>
    <name type="common">Actinomyces toxytricini</name>
    <dbReference type="NCBI Taxonomy" id="67369"/>
    <lineage>
        <taxon>Bacteria</taxon>
        <taxon>Bacillati</taxon>
        <taxon>Actinomycetota</taxon>
        <taxon>Actinomycetes</taxon>
        <taxon>Kitasatosporales</taxon>
        <taxon>Streptomycetaceae</taxon>
        <taxon>Streptomyces</taxon>
    </lineage>
</organism>
<proteinExistence type="predicted"/>
<dbReference type="InterPro" id="IPR044855">
    <property type="entry name" value="CoA-Trfase_III_dom3_sf"/>
</dbReference>
<feature type="region of interest" description="Disordered" evidence="1">
    <location>
        <begin position="130"/>
        <end position="186"/>
    </location>
</feature>
<dbReference type="SUPFAM" id="SSF89796">
    <property type="entry name" value="CoA-transferase family III (CaiB/BaiF)"/>
    <property type="match status" value="1"/>
</dbReference>
<evidence type="ECO:0000313" key="3">
    <source>
        <dbReference type="Proteomes" id="UP001617351"/>
    </source>
</evidence>
<name>A0ABW8EQG2_STRT5</name>
<comment type="caution">
    <text evidence="2">The sequence shown here is derived from an EMBL/GenBank/DDBJ whole genome shotgun (WGS) entry which is preliminary data.</text>
</comment>
<dbReference type="Gene3D" id="3.40.50.10540">
    <property type="entry name" value="Crotonobetainyl-coa:carnitine coa-transferase, domain 1"/>
    <property type="match status" value="1"/>
</dbReference>
<feature type="region of interest" description="Disordered" evidence="1">
    <location>
        <begin position="1"/>
        <end position="87"/>
    </location>
</feature>
<evidence type="ECO:0000256" key="1">
    <source>
        <dbReference type="SAM" id="MobiDB-lite"/>
    </source>
</evidence>
<dbReference type="EMBL" id="JBIUYY010000011">
    <property type="protein sequence ID" value="MFJ2824121.1"/>
    <property type="molecule type" value="Genomic_DNA"/>
</dbReference>
<keyword evidence="3" id="KW-1185">Reference proteome</keyword>
<reference evidence="2 3" key="1">
    <citation type="submission" date="2024-10" db="EMBL/GenBank/DDBJ databases">
        <title>The Natural Products Discovery Center: Release of the First 8490 Sequenced Strains for Exploring Actinobacteria Biosynthetic Diversity.</title>
        <authorList>
            <person name="Kalkreuter E."/>
            <person name="Kautsar S.A."/>
            <person name="Yang D."/>
            <person name="Bader C.D."/>
            <person name="Teijaro C.N."/>
            <person name="Fluegel L."/>
            <person name="Davis C.M."/>
            <person name="Simpson J.R."/>
            <person name="Lauterbach L."/>
            <person name="Steele A.D."/>
            <person name="Gui C."/>
            <person name="Meng S."/>
            <person name="Li G."/>
            <person name="Viehrig K."/>
            <person name="Ye F."/>
            <person name="Su P."/>
            <person name="Kiefer A.F."/>
            <person name="Nichols A."/>
            <person name="Cepeda A.J."/>
            <person name="Yan W."/>
            <person name="Fan B."/>
            <person name="Jiang Y."/>
            <person name="Adhikari A."/>
            <person name="Zheng C.-J."/>
            <person name="Schuster L."/>
            <person name="Cowan T.M."/>
            <person name="Smanski M.J."/>
            <person name="Chevrette M.G."/>
            <person name="De Carvalho L.P.S."/>
            <person name="Shen B."/>
        </authorList>
    </citation>
    <scope>NUCLEOTIDE SEQUENCE [LARGE SCALE GENOMIC DNA]</scope>
    <source>
        <strain evidence="2 3">NPDC087220</strain>
    </source>
</reference>
<sequence length="186" mass="18630">MKPTRPDPGGPVPDHPPDGDGPPAGDVGRHAPRTTCRSAGGCRPPASAPAQSVAERVPRLAGRPEPAAEPWFATGSGRAARADVPDEAVGSRVARRSADAAGAAAPVYGVLDATADPRCAALDTTTRVEDPGLGPVRMRNTHFRPAGSPGAVRRAGRPHGADTGAALTAPGPIGAGTSTLRKEGAL</sequence>
<feature type="compositionally biased region" description="Pro residues" evidence="1">
    <location>
        <begin position="1"/>
        <end position="14"/>
    </location>
</feature>
<protein>
    <submittedName>
        <fullName evidence="2">CoA transferase</fullName>
    </submittedName>
</protein>
<evidence type="ECO:0000313" key="2">
    <source>
        <dbReference type="EMBL" id="MFJ2824121.1"/>
    </source>
</evidence>
<dbReference type="RefSeq" id="WP_402384199.1">
    <property type="nucleotide sequence ID" value="NZ_JBIUYY010000011.1"/>
</dbReference>
<gene>
    <name evidence="2" type="ORF">ACIO7M_23850</name>
</gene>
<keyword evidence="2" id="KW-0808">Transferase</keyword>